<protein>
    <recommendedName>
        <fullName evidence="4">ArsR family transcriptional regulator</fullName>
    </recommendedName>
</protein>
<organism evidence="2 3">
    <name type="scientific">Halonotius terrestris</name>
    <dbReference type="NCBI Taxonomy" id="2487750"/>
    <lineage>
        <taxon>Archaea</taxon>
        <taxon>Methanobacteriati</taxon>
        <taxon>Methanobacteriota</taxon>
        <taxon>Stenosarchaea group</taxon>
        <taxon>Halobacteria</taxon>
        <taxon>Halobacteriales</taxon>
        <taxon>Haloferacaceae</taxon>
        <taxon>Halonotius</taxon>
    </lineage>
</organism>
<dbReference type="AlphaFoldDB" id="A0A8J8TBW8"/>
<name>A0A8J8TBW8_9EURY</name>
<dbReference type="OrthoDB" id="183382at2157"/>
<evidence type="ECO:0000313" key="2">
    <source>
        <dbReference type="EMBL" id="TQQ79198.1"/>
    </source>
</evidence>
<keyword evidence="1" id="KW-0175">Coiled coil</keyword>
<keyword evidence="3" id="KW-1185">Reference proteome</keyword>
<evidence type="ECO:0000256" key="1">
    <source>
        <dbReference type="SAM" id="Coils"/>
    </source>
</evidence>
<reference evidence="2" key="1">
    <citation type="submission" date="2019-02" db="EMBL/GenBank/DDBJ databases">
        <title>Halonotius sp. a new haloarchaeum isolated from saline soil.</title>
        <authorList>
            <person name="Duran-Viseras A."/>
            <person name="Sanchez-Porro C."/>
            <person name="Ventosa A."/>
        </authorList>
    </citation>
    <scope>NUCLEOTIDE SEQUENCE</scope>
    <source>
        <strain evidence="2">F15B</strain>
    </source>
</reference>
<dbReference type="Proteomes" id="UP000705823">
    <property type="component" value="Unassembled WGS sequence"/>
</dbReference>
<dbReference type="InterPro" id="IPR055766">
    <property type="entry name" value="DUF7342"/>
</dbReference>
<accession>A0A8J8TBW8</accession>
<evidence type="ECO:0000313" key="3">
    <source>
        <dbReference type="Proteomes" id="UP000705823"/>
    </source>
</evidence>
<sequence length="172" mass="19337">MDAAERVRHVALTQTEPQNAGWIATEADVSRDTAVKYLTRMVEHGDLEVTETADGTCYKPDTVTQFLQEVRQLAEENTLAELTQELNAISEEIEGWKERFEVDSLTELRQTIGSEDLTGEDRRERLAIIEEWEYNKEIRESIQLAISLKSSLSTLGIDSLSADSSTTLSQEG</sequence>
<gene>
    <name evidence="2" type="ORF">EGH24_12045</name>
</gene>
<evidence type="ECO:0008006" key="4">
    <source>
        <dbReference type="Google" id="ProtNLM"/>
    </source>
</evidence>
<feature type="coiled-coil region" evidence="1">
    <location>
        <begin position="72"/>
        <end position="99"/>
    </location>
</feature>
<dbReference type="Pfam" id="PF24033">
    <property type="entry name" value="DUF7342"/>
    <property type="match status" value="1"/>
</dbReference>
<dbReference type="EMBL" id="RKLU01000006">
    <property type="protein sequence ID" value="TQQ79198.1"/>
    <property type="molecule type" value="Genomic_DNA"/>
</dbReference>
<comment type="caution">
    <text evidence="2">The sequence shown here is derived from an EMBL/GenBank/DDBJ whole genome shotgun (WGS) entry which is preliminary data.</text>
</comment>
<proteinExistence type="predicted"/>